<proteinExistence type="predicted"/>
<dbReference type="Proteomes" id="UP000789901">
    <property type="component" value="Unassembled WGS sequence"/>
</dbReference>
<gene>
    <name evidence="1" type="ORF">GMARGA_LOCUS45779</name>
</gene>
<sequence>MISVILKYDDLDELTRAQIWHTFLDRADGKDECQVDIDKLKQRRLNDREVKTA</sequence>
<evidence type="ECO:0000313" key="1">
    <source>
        <dbReference type="EMBL" id="CAG8856958.1"/>
    </source>
</evidence>
<feature type="non-terminal residue" evidence="1">
    <location>
        <position position="53"/>
    </location>
</feature>
<protein>
    <submittedName>
        <fullName evidence="1">18429_t:CDS:1</fullName>
    </submittedName>
</protein>
<evidence type="ECO:0000313" key="2">
    <source>
        <dbReference type="Proteomes" id="UP000789901"/>
    </source>
</evidence>
<accession>A0ABN7XNP8</accession>
<organism evidence="1 2">
    <name type="scientific">Gigaspora margarita</name>
    <dbReference type="NCBI Taxonomy" id="4874"/>
    <lineage>
        <taxon>Eukaryota</taxon>
        <taxon>Fungi</taxon>
        <taxon>Fungi incertae sedis</taxon>
        <taxon>Mucoromycota</taxon>
        <taxon>Glomeromycotina</taxon>
        <taxon>Glomeromycetes</taxon>
        <taxon>Diversisporales</taxon>
        <taxon>Gigasporaceae</taxon>
        <taxon>Gigaspora</taxon>
    </lineage>
</organism>
<comment type="caution">
    <text evidence="1">The sequence shown here is derived from an EMBL/GenBank/DDBJ whole genome shotgun (WGS) entry which is preliminary data.</text>
</comment>
<dbReference type="EMBL" id="CAJVQB010165759">
    <property type="protein sequence ID" value="CAG8856958.1"/>
    <property type="molecule type" value="Genomic_DNA"/>
</dbReference>
<name>A0ABN7XNP8_GIGMA</name>
<reference evidence="1 2" key="1">
    <citation type="submission" date="2021-06" db="EMBL/GenBank/DDBJ databases">
        <authorList>
            <person name="Kallberg Y."/>
            <person name="Tangrot J."/>
            <person name="Rosling A."/>
        </authorList>
    </citation>
    <scope>NUCLEOTIDE SEQUENCE [LARGE SCALE GENOMIC DNA]</scope>
    <source>
        <strain evidence="1 2">120-4 pot B 10/14</strain>
    </source>
</reference>
<keyword evidence="2" id="KW-1185">Reference proteome</keyword>